<feature type="compositionally biased region" description="Polar residues" evidence="6">
    <location>
        <begin position="300"/>
        <end position="315"/>
    </location>
</feature>
<evidence type="ECO:0000313" key="8">
    <source>
        <dbReference type="EMBL" id="QJR34951.1"/>
    </source>
</evidence>
<evidence type="ECO:0000256" key="4">
    <source>
        <dbReference type="ARBA" id="ARBA00023125"/>
    </source>
</evidence>
<feature type="domain" description="Sigma-54 factor interaction" evidence="7">
    <location>
        <begin position="415"/>
        <end position="642"/>
    </location>
</feature>
<dbReference type="Pfam" id="PF01590">
    <property type="entry name" value="GAF"/>
    <property type="match status" value="1"/>
</dbReference>
<dbReference type="PROSITE" id="PS00675">
    <property type="entry name" value="SIGMA54_INTERACT_1"/>
    <property type="match status" value="1"/>
</dbReference>
<dbReference type="InterPro" id="IPR025944">
    <property type="entry name" value="Sigma_54_int_dom_CS"/>
</dbReference>
<evidence type="ECO:0000256" key="2">
    <source>
        <dbReference type="ARBA" id="ARBA00022840"/>
    </source>
</evidence>
<sequence length="742" mass="79140">MTTGTGGGMRLHEMLPVERSAQRSLTAAWQRVMRDGAQALEQLDTVRTPVKASWARALQRGIHPSLPRAPFQLDDRSLAALRDDVDWLPHADLAVRAHAGGSALEGHILALFDANARMLAATGDPKALEGLADINFRPGALWSEEAVGTNGPGTALALARAVHIVGAEHFCERWQGWHCAAAPIRDPLTQEVLGVLDLSGLRERAHPHTLSLVSAIAVALEQRLVARESERRVTLLRRFGALVGQYPGDAILVVDRAGEIIASSSPAERLVRRLAASGRDATDALRRISTESDVAPRAPTGSSRAGSRELPSQSVVRDATHPLLGVMAAVHAMRDGRTPIGACVVLPAGQTRGQRPADTRHTGSRTPYTESRAESRAAADTPSRTTTNPAVHTALVSSLVPPRGASAVRYTMDALFGRAAVLDDVRRFARACARTDLPVLLLGESGTGKEVVAQGIHAASPRAQAPFVAVNCAALPRELVESELFGHVAGAFSGARRDGAIGKFEAADGGTLFLDEIGELPPAAQAALLRVLQEGEITRLGATAGRRVDVRIIAATNRDVTNAIASGTLRDDLYHRLNVLTIALPPLRTRHGDAVLLAEHFLAQTHGTLAREFSPRVRAAFERYRWPGNVRELENLVKRLAALAEGPTITEELLPAALREVVDAAPSAAADFIEASAFDTLDDTSAAVESHRQALRARYATLIAGHATMSDAAKSIGITRSTLYRRLQRIGLAPGRGVRDSS</sequence>
<dbReference type="InterPro" id="IPR025662">
    <property type="entry name" value="Sigma_54_int_dom_ATP-bd_1"/>
</dbReference>
<dbReference type="InterPro" id="IPR003018">
    <property type="entry name" value="GAF"/>
</dbReference>
<evidence type="ECO:0000256" key="6">
    <source>
        <dbReference type="SAM" id="MobiDB-lite"/>
    </source>
</evidence>
<keyword evidence="9" id="KW-1185">Reference proteome</keyword>
<keyword evidence="4" id="KW-0238">DNA-binding</keyword>
<gene>
    <name evidence="8" type="ORF">HKW67_05200</name>
</gene>
<proteinExistence type="predicted"/>
<dbReference type="PANTHER" id="PTHR32071">
    <property type="entry name" value="TRANSCRIPTIONAL REGULATORY PROTEIN"/>
    <property type="match status" value="1"/>
</dbReference>
<name>A0A6M4IRR8_9BACT</name>
<dbReference type="PROSITE" id="PS00688">
    <property type="entry name" value="SIGMA54_INTERACT_3"/>
    <property type="match status" value="1"/>
</dbReference>
<dbReference type="GO" id="GO:0006355">
    <property type="term" value="P:regulation of DNA-templated transcription"/>
    <property type="evidence" value="ECO:0007669"/>
    <property type="project" value="InterPro"/>
</dbReference>
<dbReference type="InterPro" id="IPR002078">
    <property type="entry name" value="Sigma_54_int"/>
</dbReference>
<dbReference type="RefSeq" id="WP_171224378.1">
    <property type="nucleotide sequence ID" value="NZ_CP053085.1"/>
</dbReference>
<dbReference type="Gene3D" id="1.10.8.60">
    <property type="match status" value="1"/>
</dbReference>
<dbReference type="PROSITE" id="PS50045">
    <property type="entry name" value="SIGMA54_INTERACT_4"/>
    <property type="match status" value="1"/>
</dbReference>
<keyword evidence="3" id="KW-0805">Transcription regulation</keyword>
<dbReference type="GO" id="GO:0003677">
    <property type="term" value="F:DNA binding"/>
    <property type="evidence" value="ECO:0007669"/>
    <property type="project" value="UniProtKB-KW"/>
</dbReference>
<dbReference type="PROSITE" id="PS00676">
    <property type="entry name" value="SIGMA54_INTERACT_2"/>
    <property type="match status" value="1"/>
</dbReference>
<dbReference type="InterPro" id="IPR029016">
    <property type="entry name" value="GAF-like_dom_sf"/>
</dbReference>
<dbReference type="InterPro" id="IPR027417">
    <property type="entry name" value="P-loop_NTPase"/>
</dbReference>
<dbReference type="InterPro" id="IPR025943">
    <property type="entry name" value="Sigma_54_int_dom_ATP-bd_2"/>
</dbReference>
<feature type="region of interest" description="Disordered" evidence="6">
    <location>
        <begin position="347"/>
        <end position="388"/>
    </location>
</feature>
<dbReference type="CDD" id="cd00009">
    <property type="entry name" value="AAA"/>
    <property type="match status" value="1"/>
</dbReference>
<dbReference type="SUPFAM" id="SSF52540">
    <property type="entry name" value="P-loop containing nucleoside triphosphate hydrolases"/>
    <property type="match status" value="1"/>
</dbReference>
<evidence type="ECO:0000313" key="9">
    <source>
        <dbReference type="Proteomes" id="UP000500938"/>
    </source>
</evidence>
<evidence type="ECO:0000256" key="3">
    <source>
        <dbReference type="ARBA" id="ARBA00023015"/>
    </source>
</evidence>
<dbReference type="Pfam" id="PF00158">
    <property type="entry name" value="Sigma54_activat"/>
    <property type="match status" value="1"/>
</dbReference>
<dbReference type="SMART" id="SM00382">
    <property type="entry name" value="AAA"/>
    <property type="match status" value="1"/>
</dbReference>
<dbReference type="GO" id="GO:0005524">
    <property type="term" value="F:ATP binding"/>
    <property type="evidence" value="ECO:0007669"/>
    <property type="project" value="UniProtKB-KW"/>
</dbReference>
<protein>
    <submittedName>
        <fullName evidence="8">Sigma 54-interacting transcriptional regulator</fullName>
    </submittedName>
</protein>
<dbReference type="AlphaFoldDB" id="A0A6M4IRR8"/>
<dbReference type="KEGG" id="ggr:HKW67_05200"/>
<dbReference type="Gene3D" id="3.30.450.40">
    <property type="match status" value="1"/>
</dbReference>
<dbReference type="FunFam" id="3.40.50.300:FF:000006">
    <property type="entry name" value="DNA-binding transcriptional regulator NtrC"/>
    <property type="match status" value="1"/>
</dbReference>
<dbReference type="EMBL" id="CP053085">
    <property type="protein sequence ID" value="QJR34951.1"/>
    <property type="molecule type" value="Genomic_DNA"/>
</dbReference>
<accession>A0A6M4IRR8</accession>
<evidence type="ECO:0000256" key="1">
    <source>
        <dbReference type="ARBA" id="ARBA00022741"/>
    </source>
</evidence>
<dbReference type="Pfam" id="PF25601">
    <property type="entry name" value="AAA_lid_14"/>
    <property type="match status" value="1"/>
</dbReference>
<organism evidence="8 9">
    <name type="scientific">Gemmatimonas groenlandica</name>
    <dbReference type="NCBI Taxonomy" id="2732249"/>
    <lineage>
        <taxon>Bacteria</taxon>
        <taxon>Pseudomonadati</taxon>
        <taxon>Gemmatimonadota</taxon>
        <taxon>Gemmatimonadia</taxon>
        <taxon>Gemmatimonadales</taxon>
        <taxon>Gemmatimonadaceae</taxon>
        <taxon>Gemmatimonas</taxon>
    </lineage>
</organism>
<evidence type="ECO:0000259" key="7">
    <source>
        <dbReference type="PROSITE" id="PS50045"/>
    </source>
</evidence>
<keyword evidence="1" id="KW-0547">Nucleotide-binding</keyword>
<dbReference type="Proteomes" id="UP000500938">
    <property type="component" value="Chromosome"/>
</dbReference>
<dbReference type="Gene3D" id="3.40.50.300">
    <property type="entry name" value="P-loop containing nucleotide triphosphate hydrolases"/>
    <property type="match status" value="1"/>
</dbReference>
<keyword evidence="5" id="KW-0804">Transcription</keyword>
<feature type="region of interest" description="Disordered" evidence="6">
    <location>
        <begin position="285"/>
        <end position="316"/>
    </location>
</feature>
<evidence type="ECO:0000256" key="5">
    <source>
        <dbReference type="ARBA" id="ARBA00023163"/>
    </source>
</evidence>
<dbReference type="InterPro" id="IPR058031">
    <property type="entry name" value="AAA_lid_NorR"/>
</dbReference>
<dbReference type="InterPro" id="IPR003593">
    <property type="entry name" value="AAA+_ATPase"/>
</dbReference>
<keyword evidence="2" id="KW-0067">ATP-binding</keyword>
<reference evidence="8 9" key="1">
    <citation type="submission" date="2020-05" db="EMBL/GenBank/DDBJ databases">
        <title>Complete genome sequence of Gemmatimonas greenlandica TET16.</title>
        <authorList>
            <person name="Zeng Y."/>
        </authorList>
    </citation>
    <scope>NUCLEOTIDE SEQUENCE [LARGE SCALE GENOMIC DNA]</scope>
    <source>
        <strain evidence="8 9">TET16</strain>
    </source>
</reference>